<feature type="transmembrane region" description="Helical" evidence="8">
    <location>
        <begin position="7"/>
        <end position="29"/>
    </location>
</feature>
<dbReference type="CDD" id="cd06261">
    <property type="entry name" value="TM_PBP2"/>
    <property type="match status" value="1"/>
</dbReference>
<evidence type="ECO:0000256" key="3">
    <source>
        <dbReference type="ARBA" id="ARBA00022692"/>
    </source>
</evidence>
<dbReference type="Pfam" id="PF00528">
    <property type="entry name" value="BPD_transp_1"/>
    <property type="match status" value="1"/>
</dbReference>
<dbReference type="Proteomes" id="UP001232493">
    <property type="component" value="Chromosome"/>
</dbReference>
<dbReference type="InterPro" id="IPR003593">
    <property type="entry name" value="AAA+_ATPase"/>
</dbReference>
<comment type="similarity">
    <text evidence="8">Belongs to the binding-protein-dependent transport system permease family.</text>
</comment>
<evidence type="ECO:0000313" key="12">
    <source>
        <dbReference type="Proteomes" id="UP001232493"/>
    </source>
</evidence>
<evidence type="ECO:0000256" key="1">
    <source>
        <dbReference type="ARBA" id="ARBA00004141"/>
    </source>
</evidence>
<dbReference type="InterPro" id="IPR027417">
    <property type="entry name" value="P-loop_NTPase"/>
</dbReference>
<keyword evidence="12" id="KW-1185">Reference proteome</keyword>
<evidence type="ECO:0000256" key="4">
    <source>
        <dbReference type="ARBA" id="ARBA00022741"/>
    </source>
</evidence>
<dbReference type="PANTHER" id="PTHR42781">
    <property type="entry name" value="SPERMIDINE/PUTRESCINE IMPORT ATP-BINDING PROTEIN POTA"/>
    <property type="match status" value="1"/>
</dbReference>
<gene>
    <name evidence="11" type="ORF">JRV97_03470</name>
</gene>
<dbReference type="InterPro" id="IPR050093">
    <property type="entry name" value="ABC_SmlMolc_Importer"/>
</dbReference>
<evidence type="ECO:0000259" key="9">
    <source>
        <dbReference type="PROSITE" id="PS50893"/>
    </source>
</evidence>
<feature type="transmembrane region" description="Helical" evidence="8">
    <location>
        <begin position="118"/>
        <end position="137"/>
    </location>
</feature>
<dbReference type="SUPFAM" id="SSF52540">
    <property type="entry name" value="P-loop containing nucleoside triphosphate hydrolases"/>
    <property type="match status" value="1"/>
</dbReference>
<protein>
    <submittedName>
        <fullName evidence="11">ATP-binding cassette domain-containing protein</fullName>
    </submittedName>
</protein>
<feature type="transmembrane region" description="Helical" evidence="8">
    <location>
        <begin position="90"/>
        <end position="112"/>
    </location>
</feature>
<feature type="transmembrane region" description="Helical" evidence="8">
    <location>
        <begin position="214"/>
        <end position="232"/>
    </location>
</feature>
<reference evidence="11 12" key="1">
    <citation type="submission" date="2021-02" db="EMBL/GenBank/DDBJ databases">
        <title>Characterization of Marinitoga sp. nov. str. BP5-C20A.</title>
        <authorList>
            <person name="Erauso G."/>
            <person name="Postec A."/>
        </authorList>
    </citation>
    <scope>NUCLEOTIDE SEQUENCE [LARGE SCALE GENOMIC DNA]</scope>
    <source>
        <strain evidence="11 12">BP5-C20A</strain>
    </source>
</reference>
<evidence type="ECO:0000256" key="5">
    <source>
        <dbReference type="ARBA" id="ARBA00022840"/>
    </source>
</evidence>
<evidence type="ECO:0000256" key="2">
    <source>
        <dbReference type="ARBA" id="ARBA00022448"/>
    </source>
</evidence>
<dbReference type="SUPFAM" id="SSF161098">
    <property type="entry name" value="MetI-like"/>
    <property type="match status" value="1"/>
</dbReference>
<dbReference type="PROSITE" id="PS50893">
    <property type="entry name" value="ABC_TRANSPORTER_2"/>
    <property type="match status" value="1"/>
</dbReference>
<keyword evidence="6 8" id="KW-1133">Transmembrane helix</keyword>
<feature type="transmembrane region" description="Helical" evidence="8">
    <location>
        <begin position="56"/>
        <end position="78"/>
    </location>
</feature>
<keyword evidence="7 8" id="KW-0472">Membrane</keyword>
<dbReference type="InterPro" id="IPR017871">
    <property type="entry name" value="ABC_transporter-like_CS"/>
</dbReference>
<dbReference type="SMART" id="SM00382">
    <property type="entry name" value="AAA"/>
    <property type="match status" value="1"/>
</dbReference>
<keyword evidence="2 8" id="KW-0813">Transport</keyword>
<evidence type="ECO:0000259" key="10">
    <source>
        <dbReference type="PROSITE" id="PS50928"/>
    </source>
</evidence>
<dbReference type="PROSITE" id="PS00211">
    <property type="entry name" value="ABC_TRANSPORTER_1"/>
    <property type="match status" value="1"/>
</dbReference>
<name>A0ABY8PSL3_9BACT</name>
<dbReference type="PROSITE" id="PS50928">
    <property type="entry name" value="ABC_TM1"/>
    <property type="match status" value="1"/>
</dbReference>
<evidence type="ECO:0000313" key="11">
    <source>
        <dbReference type="EMBL" id="WGS65626.1"/>
    </source>
</evidence>
<comment type="subcellular location">
    <subcellularLocation>
        <location evidence="8">Cell membrane</location>
        <topology evidence="8">Multi-pass membrane protein</topology>
    </subcellularLocation>
    <subcellularLocation>
        <location evidence="1">Membrane</location>
        <topology evidence="1">Multi-pass membrane protein</topology>
    </subcellularLocation>
</comment>
<feature type="domain" description="ABC transporter" evidence="9">
    <location>
        <begin position="264"/>
        <end position="478"/>
    </location>
</feature>
<dbReference type="InterPro" id="IPR003439">
    <property type="entry name" value="ABC_transporter-like_ATP-bd"/>
</dbReference>
<dbReference type="InterPro" id="IPR000515">
    <property type="entry name" value="MetI-like"/>
</dbReference>
<sequence length="488" mass="55585">MKKNTAIGLILILLVWWIIAVLNNNQLLIPFPQKVFLEMVKLFKDLNFYGDLLNTFLKIIVGFFISVFIGIPIGIISGLSKSFFEIFRPFLMLIQSSPVVSYIAIAMLWFGIGFYTPVFVAFMVIFPVVVLNISEGIRSTDKKLLEMAKVFNLDKKNILLKIYFPSLIPFLKSTLNMISGSLWKSVVVGEFLAGDRGLGVSLSFSKIALNTDRVFAYTILLAILGMISEKMLKGISSKNLRREKEIKNKIIKSSKKVNRISEDIIIKSLNKKFDDNVILSGFDIAFKSGKINVLLGESGIGKTTILNILSGIVGKDNGEIYINGKIGYIFQDDRLVPWLNVYENIKLVNEDINLNEIIKYLNLLNLEKDILTKYPDELSGGMKKRVNILRAIAYNPDIILMDEAFASLDISNKYKIIKEFINIQKKEKFTVIMVTHDPFEVSNLGENVFLLEGKPLKIKKKFKFKNVFERNIEYNHTILYEINKILLD</sequence>
<evidence type="ECO:0000256" key="7">
    <source>
        <dbReference type="ARBA" id="ARBA00023136"/>
    </source>
</evidence>
<keyword evidence="5 11" id="KW-0067">ATP-binding</keyword>
<organism evidence="11 12">
    <name type="scientific">Marinitoga aeolica</name>
    <dbReference type="NCBI Taxonomy" id="2809031"/>
    <lineage>
        <taxon>Bacteria</taxon>
        <taxon>Thermotogati</taxon>
        <taxon>Thermotogota</taxon>
        <taxon>Thermotogae</taxon>
        <taxon>Petrotogales</taxon>
        <taxon>Petrotogaceae</taxon>
        <taxon>Marinitoga</taxon>
    </lineage>
</organism>
<dbReference type="EMBL" id="CP069362">
    <property type="protein sequence ID" value="WGS65626.1"/>
    <property type="molecule type" value="Genomic_DNA"/>
</dbReference>
<accession>A0ABY8PSL3</accession>
<dbReference type="Pfam" id="PF00005">
    <property type="entry name" value="ABC_tran"/>
    <property type="match status" value="1"/>
</dbReference>
<keyword evidence="4" id="KW-0547">Nucleotide-binding</keyword>
<dbReference type="GO" id="GO:0005524">
    <property type="term" value="F:ATP binding"/>
    <property type="evidence" value="ECO:0007669"/>
    <property type="project" value="UniProtKB-KW"/>
</dbReference>
<keyword evidence="3 8" id="KW-0812">Transmembrane</keyword>
<proteinExistence type="inferred from homology"/>
<feature type="domain" description="ABC transmembrane type-1" evidence="10">
    <location>
        <begin position="52"/>
        <end position="232"/>
    </location>
</feature>
<evidence type="ECO:0000256" key="6">
    <source>
        <dbReference type="ARBA" id="ARBA00022989"/>
    </source>
</evidence>
<dbReference type="PANTHER" id="PTHR42781:SF8">
    <property type="entry name" value="BICARBONATE TRANSPORT ATP-BINDING PROTEIN CMPC"/>
    <property type="match status" value="1"/>
</dbReference>
<dbReference type="Gene3D" id="3.40.50.300">
    <property type="entry name" value="P-loop containing nucleotide triphosphate hydrolases"/>
    <property type="match status" value="1"/>
</dbReference>
<dbReference type="RefSeq" id="WP_281000212.1">
    <property type="nucleotide sequence ID" value="NZ_CP069362.1"/>
</dbReference>
<dbReference type="Gene3D" id="1.10.3720.10">
    <property type="entry name" value="MetI-like"/>
    <property type="match status" value="1"/>
</dbReference>
<dbReference type="InterPro" id="IPR035906">
    <property type="entry name" value="MetI-like_sf"/>
</dbReference>
<evidence type="ECO:0000256" key="8">
    <source>
        <dbReference type="RuleBase" id="RU363032"/>
    </source>
</evidence>